<dbReference type="EMBL" id="AP009180">
    <property type="protein sequence ID" value="BAF35091.1"/>
    <property type="molecule type" value="Genomic_DNA"/>
</dbReference>
<protein>
    <submittedName>
        <fullName evidence="1">Uncharacterized protein</fullName>
    </submittedName>
</protein>
<dbReference type="STRING" id="387662.CRP_060"/>
<dbReference type="RefSeq" id="WP_011672283.1">
    <property type="nucleotide sequence ID" value="NC_008512.1"/>
</dbReference>
<dbReference type="HOGENOM" id="CLU_173847_0_0_6"/>
<reference evidence="1 2" key="1">
    <citation type="journal article" date="2006" name="Science">
        <title>The 160-kilobase genome of the bacterial endosymbiont Carsonella.</title>
        <authorList>
            <person name="Nakabachi A."/>
            <person name="Yamashita A."/>
            <person name="Toh H."/>
            <person name="Ishikawa H."/>
            <person name="Dunbar H."/>
            <person name="Moran N."/>
            <person name="Hattori M."/>
        </authorList>
    </citation>
    <scope>NUCLEOTIDE SEQUENCE [LARGE SCALE GENOMIC DNA]</scope>
    <source>
        <strain evidence="1 2">PV</strain>
    </source>
</reference>
<dbReference type="SUPFAM" id="SSF74982">
    <property type="entry name" value="Small protein B (SmpB)"/>
    <property type="match status" value="1"/>
</dbReference>
<dbReference type="KEGG" id="crp:CRP_060"/>
<dbReference type="InterPro" id="IPR023620">
    <property type="entry name" value="SmpB"/>
</dbReference>
<organism evidence="1 2">
    <name type="scientific">Carsonella ruddii (strain PV)</name>
    <dbReference type="NCBI Taxonomy" id="387662"/>
    <lineage>
        <taxon>Bacteria</taxon>
        <taxon>Pseudomonadati</taxon>
        <taxon>Pseudomonadota</taxon>
        <taxon>Gammaproteobacteria</taxon>
        <taxon>Oceanospirillales</taxon>
        <taxon>Halomonadaceae</taxon>
        <taxon>Zymobacter group</taxon>
        <taxon>Candidatus Carsonella</taxon>
    </lineage>
</organism>
<dbReference type="Gene3D" id="2.40.280.10">
    <property type="match status" value="1"/>
</dbReference>
<proteinExistence type="predicted"/>
<evidence type="ECO:0000313" key="1">
    <source>
        <dbReference type="EMBL" id="BAF35091.1"/>
    </source>
</evidence>
<name>Q05FT0_CARRP</name>
<dbReference type="Proteomes" id="UP000000777">
    <property type="component" value="Chromosome"/>
</dbReference>
<sequence length="116" mass="13818">MLKKNKKILTKYFIIKTFIAGMILKSNDILIIKKNILNINDYIIKLSDNNINLINKKKKIILLLNKREQNIILYYNYNKNYKCIPIELFKLNFLFKLKISIVKKGMTGFDIINTKF</sequence>
<evidence type="ECO:0000313" key="2">
    <source>
        <dbReference type="Proteomes" id="UP000000777"/>
    </source>
</evidence>
<gene>
    <name evidence="1" type="ordered locus">CRP_060</name>
</gene>
<dbReference type="AlphaFoldDB" id="Q05FT0"/>
<accession>Q05FT0</accession>